<dbReference type="PANTHER" id="PTHR30026:SF20">
    <property type="entry name" value="OUTER MEMBRANE PROTEIN TOLC"/>
    <property type="match status" value="1"/>
</dbReference>
<gene>
    <name evidence="10" type="ORF">FH603_455</name>
</gene>
<evidence type="ECO:0000256" key="7">
    <source>
        <dbReference type="ARBA" id="ARBA00023237"/>
    </source>
</evidence>
<evidence type="ECO:0000256" key="6">
    <source>
        <dbReference type="ARBA" id="ARBA00023136"/>
    </source>
</evidence>
<accession>A0ABR6W1I2</accession>
<comment type="caution">
    <text evidence="10">The sequence shown here is derived from an EMBL/GenBank/DDBJ whole genome shotgun (WGS) entry which is preliminary data.</text>
</comment>
<keyword evidence="5" id="KW-0812">Transmembrane</keyword>
<comment type="subcellular location">
    <subcellularLocation>
        <location evidence="1">Cell outer membrane</location>
    </subcellularLocation>
</comment>
<dbReference type="Pfam" id="PF02321">
    <property type="entry name" value="OEP"/>
    <property type="match status" value="2"/>
</dbReference>
<name>A0ABR6W1I2_9BACT</name>
<feature type="signal peptide" evidence="9">
    <location>
        <begin position="1"/>
        <end position="22"/>
    </location>
</feature>
<protein>
    <submittedName>
        <fullName evidence="10">Outer membrane protein</fullName>
    </submittedName>
</protein>
<evidence type="ECO:0000313" key="10">
    <source>
        <dbReference type="EMBL" id="MBC3789971.1"/>
    </source>
</evidence>
<reference evidence="10 11" key="1">
    <citation type="submission" date="2019-06" db="EMBL/GenBank/DDBJ databases">
        <title>Spirosoma utsteinense sp. nov. isolated from Antarctic ice-free soils.</title>
        <authorList>
            <person name="Tahon G."/>
        </authorList>
    </citation>
    <scope>NUCLEOTIDE SEQUENCE [LARGE SCALE GENOMIC DNA]</scope>
    <source>
        <strain evidence="10 11">LMG 31447</strain>
    </source>
</reference>
<keyword evidence="9" id="KW-0732">Signal</keyword>
<keyword evidence="8" id="KW-0175">Coiled coil</keyword>
<dbReference type="Proteomes" id="UP000700732">
    <property type="component" value="Unassembled WGS sequence"/>
</dbReference>
<dbReference type="EMBL" id="VFIA01000002">
    <property type="protein sequence ID" value="MBC3789971.1"/>
    <property type="molecule type" value="Genomic_DNA"/>
</dbReference>
<keyword evidence="11" id="KW-1185">Reference proteome</keyword>
<dbReference type="InterPro" id="IPR003423">
    <property type="entry name" value="OMP_efflux"/>
</dbReference>
<feature type="coiled-coil region" evidence="8">
    <location>
        <begin position="395"/>
        <end position="483"/>
    </location>
</feature>
<dbReference type="PANTHER" id="PTHR30026">
    <property type="entry name" value="OUTER MEMBRANE PROTEIN TOLC"/>
    <property type="match status" value="1"/>
</dbReference>
<evidence type="ECO:0000256" key="3">
    <source>
        <dbReference type="ARBA" id="ARBA00022448"/>
    </source>
</evidence>
<dbReference type="Gene3D" id="1.20.1600.10">
    <property type="entry name" value="Outer membrane efflux proteins (OEP)"/>
    <property type="match status" value="1"/>
</dbReference>
<evidence type="ECO:0000256" key="8">
    <source>
        <dbReference type="SAM" id="Coils"/>
    </source>
</evidence>
<keyword evidence="7" id="KW-0998">Cell outer membrane</keyword>
<dbReference type="RefSeq" id="WP_186735599.1">
    <property type="nucleotide sequence ID" value="NZ_VFIA01000002.1"/>
</dbReference>
<evidence type="ECO:0000256" key="2">
    <source>
        <dbReference type="ARBA" id="ARBA00007613"/>
    </source>
</evidence>
<evidence type="ECO:0000256" key="1">
    <source>
        <dbReference type="ARBA" id="ARBA00004442"/>
    </source>
</evidence>
<keyword evidence="4" id="KW-1134">Transmembrane beta strand</keyword>
<evidence type="ECO:0000256" key="5">
    <source>
        <dbReference type="ARBA" id="ARBA00022692"/>
    </source>
</evidence>
<comment type="similarity">
    <text evidence="2">Belongs to the outer membrane factor (OMF) (TC 1.B.17) family.</text>
</comment>
<evidence type="ECO:0000256" key="9">
    <source>
        <dbReference type="SAM" id="SignalP"/>
    </source>
</evidence>
<keyword evidence="3" id="KW-0813">Transport</keyword>
<evidence type="ECO:0000256" key="4">
    <source>
        <dbReference type="ARBA" id="ARBA00022452"/>
    </source>
</evidence>
<sequence>MNVVYRNLGGFLLSLISVAALAQNQTPAAATPTVSTSAAIGTPSVPSVLGLQQCIDIAQKNNILVRQGLLQVQSSELQYRQAKLNRYPSLNAFITQGLNFGRNINPATNQFSDQAIRSNNFQLSTSVPVFQGFQLKNQILQNESVVAATQKELAATQNDVALNVIQQYLNVLTGAEQLAIARRQVETSQIQLDRTQKLVNAGSVPEANLYEIRATLANDQLTVVNAQNSVDLAKLALLQAMNLPAGQTFEIEFINLPDPRIERYSDSPQQVFDIALTTQPQVQGADLRAESARRGVEVARAGLYPRLALNGSLSSIYSSVGLQRFVADGTIVETETGAFVNVGGLSQPVVSMRPGGQSENYSFTDQLGNNLNRSLSLNLNIPIFNSRTVRTNIISATLQQQNAKLTADNTRLQLRQQIETAYTNLLASSNRYQATEASVASLEQAFRAAESRFNAGAINPIDYNIAKARLDNARAQLVQAKYDYVFRTKILDFYQNKPLGF</sequence>
<dbReference type="InterPro" id="IPR051906">
    <property type="entry name" value="TolC-like"/>
</dbReference>
<dbReference type="SUPFAM" id="SSF56954">
    <property type="entry name" value="Outer membrane efflux proteins (OEP)"/>
    <property type="match status" value="1"/>
</dbReference>
<organism evidence="10 11">
    <name type="scientific">Spirosoma utsteinense</name>
    <dbReference type="NCBI Taxonomy" id="2585773"/>
    <lineage>
        <taxon>Bacteria</taxon>
        <taxon>Pseudomonadati</taxon>
        <taxon>Bacteroidota</taxon>
        <taxon>Cytophagia</taxon>
        <taxon>Cytophagales</taxon>
        <taxon>Cytophagaceae</taxon>
        <taxon>Spirosoma</taxon>
    </lineage>
</organism>
<feature type="chain" id="PRO_5046028937" evidence="9">
    <location>
        <begin position="23"/>
        <end position="501"/>
    </location>
</feature>
<evidence type="ECO:0000313" key="11">
    <source>
        <dbReference type="Proteomes" id="UP000700732"/>
    </source>
</evidence>
<proteinExistence type="inferred from homology"/>
<keyword evidence="6" id="KW-0472">Membrane</keyword>